<proteinExistence type="predicted"/>
<comment type="caution">
    <text evidence="1">The sequence shown here is derived from an EMBL/GenBank/DDBJ whole genome shotgun (WGS) entry which is preliminary data.</text>
</comment>
<keyword evidence="2" id="KW-1185">Reference proteome</keyword>
<dbReference type="Proteomes" id="UP000823775">
    <property type="component" value="Unassembled WGS sequence"/>
</dbReference>
<accession>A0ABS8WPT0</accession>
<protein>
    <submittedName>
        <fullName evidence="1">Uncharacterized protein</fullName>
    </submittedName>
</protein>
<sequence length="72" mass="8296">GRGNKIRFTSLVGEEGSFAEINPSHGWIRVERAWKVGLSREFSWQWEHRKSSVKASARVTRQWVKRTGVPTS</sequence>
<evidence type="ECO:0000313" key="1">
    <source>
        <dbReference type="EMBL" id="MCE3051468.1"/>
    </source>
</evidence>
<feature type="non-terminal residue" evidence="1">
    <location>
        <position position="1"/>
    </location>
</feature>
<gene>
    <name evidence="1" type="ORF">HAX54_049916</name>
</gene>
<evidence type="ECO:0000313" key="2">
    <source>
        <dbReference type="Proteomes" id="UP000823775"/>
    </source>
</evidence>
<dbReference type="EMBL" id="JACEIK010008596">
    <property type="protein sequence ID" value="MCE3051468.1"/>
    <property type="molecule type" value="Genomic_DNA"/>
</dbReference>
<feature type="non-terminal residue" evidence="1">
    <location>
        <position position="72"/>
    </location>
</feature>
<reference evidence="1 2" key="1">
    <citation type="journal article" date="2021" name="BMC Genomics">
        <title>Datura genome reveals duplications of psychoactive alkaloid biosynthetic genes and high mutation rate following tissue culture.</title>
        <authorList>
            <person name="Rajewski A."/>
            <person name="Carter-House D."/>
            <person name="Stajich J."/>
            <person name="Litt A."/>
        </authorList>
    </citation>
    <scope>NUCLEOTIDE SEQUENCE [LARGE SCALE GENOMIC DNA]</scope>
    <source>
        <strain evidence="1">AR-01</strain>
    </source>
</reference>
<organism evidence="1 2">
    <name type="scientific">Datura stramonium</name>
    <name type="common">Jimsonweed</name>
    <name type="synonym">Common thornapple</name>
    <dbReference type="NCBI Taxonomy" id="4076"/>
    <lineage>
        <taxon>Eukaryota</taxon>
        <taxon>Viridiplantae</taxon>
        <taxon>Streptophyta</taxon>
        <taxon>Embryophyta</taxon>
        <taxon>Tracheophyta</taxon>
        <taxon>Spermatophyta</taxon>
        <taxon>Magnoliopsida</taxon>
        <taxon>eudicotyledons</taxon>
        <taxon>Gunneridae</taxon>
        <taxon>Pentapetalae</taxon>
        <taxon>asterids</taxon>
        <taxon>lamiids</taxon>
        <taxon>Solanales</taxon>
        <taxon>Solanaceae</taxon>
        <taxon>Solanoideae</taxon>
        <taxon>Datureae</taxon>
        <taxon>Datura</taxon>
    </lineage>
</organism>
<name>A0ABS8WPT0_DATST</name>